<feature type="non-terminal residue" evidence="2">
    <location>
        <position position="1"/>
    </location>
</feature>
<dbReference type="SUPFAM" id="SSF52540">
    <property type="entry name" value="P-loop containing nucleoside triphosphate hydrolases"/>
    <property type="match status" value="1"/>
</dbReference>
<sequence>KSYGIAGRNGIGKSTITKTLLKLYPLQSGRILVNERNIQEIDTTSLHERICYQTNRPGFSRLTIAENVFYPHFYQEKDLDKLTVAAQAVGIWEFIQQLPHQFHTLLEEGGREFSEGQKQQIAAMRIFVRDYDVYILDEILSNIHPVLKETMLRNIFARIKGKTVIVIDHHYEIFQYLDYVYQFTGKALITKEKEDFL</sequence>
<dbReference type="Gene3D" id="3.40.50.300">
    <property type="entry name" value="P-loop containing nucleotide triphosphate hydrolases"/>
    <property type="match status" value="1"/>
</dbReference>
<evidence type="ECO:0000259" key="1">
    <source>
        <dbReference type="Pfam" id="PF00005"/>
    </source>
</evidence>
<gene>
    <name evidence="2" type="ORF">RFULGI_LOCUS17277</name>
</gene>
<dbReference type="OrthoDB" id="2399726at2759"/>
<proteinExistence type="predicted"/>
<dbReference type="InterPro" id="IPR039421">
    <property type="entry name" value="Type_1_exporter"/>
</dbReference>
<evidence type="ECO:0000313" key="2">
    <source>
        <dbReference type="EMBL" id="CAG8796490.1"/>
    </source>
</evidence>
<protein>
    <submittedName>
        <fullName evidence="2">7636_t:CDS:1</fullName>
    </submittedName>
</protein>
<comment type="caution">
    <text evidence="2">The sequence shown here is derived from an EMBL/GenBank/DDBJ whole genome shotgun (WGS) entry which is preliminary data.</text>
</comment>
<feature type="domain" description="ABC transporter" evidence="1">
    <location>
        <begin position="3"/>
        <end position="139"/>
    </location>
</feature>
<evidence type="ECO:0000313" key="3">
    <source>
        <dbReference type="Proteomes" id="UP000789396"/>
    </source>
</evidence>
<dbReference type="InterPro" id="IPR003439">
    <property type="entry name" value="ABC_transporter-like_ATP-bd"/>
</dbReference>
<dbReference type="AlphaFoldDB" id="A0A9N9JXI2"/>
<dbReference type="Proteomes" id="UP000789396">
    <property type="component" value="Unassembled WGS sequence"/>
</dbReference>
<keyword evidence="3" id="KW-1185">Reference proteome</keyword>
<dbReference type="GO" id="GO:0005524">
    <property type="term" value="F:ATP binding"/>
    <property type="evidence" value="ECO:0007669"/>
    <property type="project" value="InterPro"/>
</dbReference>
<dbReference type="EMBL" id="CAJVPZ010066814">
    <property type="protein sequence ID" value="CAG8796490.1"/>
    <property type="molecule type" value="Genomic_DNA"/>
</dbReference>
<reference evidence="2" key="1">
    <citation type="submission" date="2021-06" db="EMBL/GenBank/DDBJ databases">
        <authorList>
            <person name="Kallberg Y."/>
            <person name="Tangrot J."/>
            <person name="Rosling A."/>
        </authorList>
    </citation>
    <scope>NUCLEOTIDE SEQUENCE</scope>
    <source>
        <strain evidence="2">IN212</strain>
    </source>
</reference>
<organism evidence="2 3">
    <name type="scientific">Racocetra fulgida</name>
    <dbReference type="NCBI Taxonomy" id="60492"/>
    <lineage>
        <taxon>Eukaryota</taxon>
        <taxon>Fungi</taxon>
        <taxon>Fungi incertae sedis</taxon>
        <taxon>Mucoromycota</taxon>
        <taxon>Glomeromycotina</taxon>
        <taxon>Glomeromycetes</taxon>
        <taxon>Diversisporales</taxon>
        <taxon>Gigasporaceae</taxon>
        <taxon>Racocetra</taxon>
    </lineage>
</organism>
<feature type="non-terminal residue" evidence="2">
    <location>
        <position position="197"/>
    </location>
</feature>
<dbReference type="PANTHER" id="PTHR43394">
    <property type="entry name" value="ATP-DEPENDENT PERMEASE MDL1, MITOCHONDRIAL"/>
    <property type="match status" value="1"/>
</dbReference>
<dbReference type="InterPro" id="IPR027417">
    <property type="entry name" value="P-loop_NTPase"/>
</dbReference>
<name>A0A9N9JXI2_9GLOM</name>
<accession>A0A9N9JXI2</accession>
<dbReference type="Pfam" id="PF00005">
    <property type="entry name" value="ABC_tran"/>
    <property type="match status" value="1"/>
</dbReference>
<dbReference type="GO" id="GO:0016887">
    <property type="term" value="F:ATP hydrolysis activity"/>
    <property type="evidence" value="ECO:0007669"/>
    <property type="project" value="InterPro"/>
</dbReference>